<evidence type="ECO:0000256" key="2">
    <source>
        <dbReference type="ARBA" id="ARBA00005550"/>
    </source>
</evidence>
<feature type="compositionally biased region" description="Basic and acidic residues" evidence="8">
    <location>
        <begin position="648"/>
        <end position="664"/>
    </location>
</feature>
<organism evidence="9 10">
    <name type="scientific">Beauveria asiatica</name>
    <dbReference type="NCBI Taxonomy" id="1069075"/>
    <lineage>
        <taxon>Eukaryota</taxon>
        <taxon>Fungi</taxon>
        <taxon>Dikarya</taxon>
        <taxon>Ascomycota</taxon>
        <taxon>Pezizomycotina</taxon>
        <taxon>Sordariomycetes</taxon>
        <taxon>Hypocreomycetidae</taxon>
        <taxon>Hypocreales</taxon>
        <taxon>Cordycipitaceae</taxon>
        <taxon>Beauveria</taxon>
    </lineage>
</organism>
<feature type="compositionally biased region" description="Low complexity" evidence="8">
    <location>
        <begin position="1018"/>
        <end position="1049"/>
    </location>
</feature>
<feature type="transmembrane region" description="Helical" evidence="7">
    <location>
        <begin position="751"/>
        <end position="772"/>
    </location>
</feature>
<keyword evidence="4 7" id="KW-0812">Transmembrane</keyword>
<evidence type="ECO:0000313" key="9">
    <source>
        <dbReference type="EMBL" id="KAK8146902.1"/>
    </source>
</evidence>
<evidence type="ECO:0000256" key="5">
    <source>
        <dbReference type="ARBA" id="ARBA00022989"/>
    </source>
</evidence>
<feature type="compositionally biased region" description="Basic and acidic residues" evidence="8">
    <location>
        <begin position="1004"/>
        <end position="1013"/>
    </location>
</feature>
<feature type="transmembrane region" description="Helical" evidence="7">
    <location>
        <begin position="716"/>
        <end position="736"/>
    </location>
</feature>
<comment type="subcellular location">
    <subcellularLocation>
        <location evidence="7">Membrane</location>
        <topology evidence="7">Multi-pass membrane protein</topology>
    </subcellularLocation>
</comment>
<feature type="compositionally biased region" description="Low complexity" evidence="8">
    <location>
        <begin position="1128"/>
        <end position="1143"/>
    </location>
</feature>
<accession>A0AAW0RXL0</accession>
<feature type="compositionally biased region" description="Basic and acidic residues" evidence="8">
    <location>
        <begin position="621"/>
        <end position="641"/>
    </location>
</feature>
<protein>
    <recommendedName>
        <fullName evidence="3 7">Defect at low temperature protein 1</fullName>
    </recommendedName>
</protein>
<dbReference type="PANTHER" id="PTHR40021">
    <property type="entry name" value="DEFECT AT LOW TEMPERATURE PROTEIN 1"/>
    <property type="match status" value="1"/>
</dbReference>
<dbReference type="EMBL" id="JAAHCF010000181">
    <property type="protein sequence ID" value="KAK8146902.1"/>
    <property type="molecule type" value="Genomic_DNA"/>
</dbReference>
<dbReference type="AlphaFoldDB" id="A0AAW0RXL0"/>
<feature type="transmembrane region" description="Helical" evidence="7">
    <location>
        <begin position="260"/>
        <end position="280"/>
    </location>
</feature>
<proteinExistence type="inferred from homology"/>
<feature type="transmembrane region" description="Helical" evidence="7">
    <location>
        <begin position="58"/>
        <end position="77"/>
    </location>
</feature>
<gene>
    <name evidence="7" type="primary">DLT1</name>
    <name evidence="9" type="ORF">G3M48_002439</name>
</gene>
<feature type="compositionally biased region" description="Polar residues" evidence="8">
    <location>
        <begin position="1062"/>
        <end position="1080"/>
    </location>
</feature>
<evidence type="ECO:0000256" key="1">
    <source>
        <dbReference type="ARBA" id="ARBA00002489"/>
    </source>
</evidence>
<evidence type="ECO:0000256" key="3">
    <source>
        <dbReference type="ARBA" id="ARBA00021353"/>
    </source>
</evidence>
<feature type="transmembrane region" description="Helical" evidence="7">
    <location>
        <begin position="29"/>
        <end position="52"/>
    </location>
</feature>
<feature type="transmembrane region" description="Helical" evidence="7">
    <location>
        <begin position="105"/>
        <end position="122"/>
    </location>
</feature>
<dbReference type="Pfam" id="PF09531">
    <property type="entry name" value="Ndc1_Nup"/>
    <property type="match status" value="1"/>
</dbReference>
<evidence type="ECO:0000256" key="4">
    <source>
        <dbReference type="ARBA" id="ARBA00022692"/>
    </source>
</evidence>
<comment type="function">
    <text evidence="1 7">Required for growth under high-pressure and low-temperature conditions.</text>
</comment>
<dbReference type="InterPro" id="IPR019049">
    <property type="entry name" value="Nucleoporin_prot_Ndc1/Nup"/>
</dbReference>
<dbReference type="InterPro" id="IPR038869">
    <property type="entry name" value="DLT1"/>
</dbReference>
<comment type="caution">
    <text evidence="9">The sequence shown here is derived from an EMBL/GenBank/DDBJ whole genome shotgun (WGS) entry which is preliminary data.</text>
</comment>
<dbReference type="Proteomes" id="UP001397290">
    <property type="component" value="Unassembled WGS sequence"/>
</dbReference>
<evidence type="ECO:0000256" key="7">
    <source>
        <dbReference type="RuleBase" id="RU367100"/>
    </source>
</evidence>
<keyword evidence="5 7" id="KW-1133">Transmembrane helix</keyword>
<reference evidence="9 10" key="1">
    <citation type="submission" date="2020-02" db="EMBL/GenBank/DDBJ databases">
        <title>Comparative genomics of the hypocrealean fungal genus Beauvera.</title>
        <authorList>
            <person name="Showalter D.N."/>
            <person name="Bushley K.E."/>
            <person name="Rehner S.A."/>
        </authorList>
    </citation>
    <scope>NUCLEOTIDE SEQUENCE [LARGE SCALE GENOMIC DNA]</scope>
    <source>
        <strain evidence="9 10">ARSEF4384</strain>
    </source>
</reference>
<comment type="caution">
    <text evidence="7">Lacks conserved residue(s) required for the propagation of feature annotation.</text>
</comment>
<feature type="region of interest" description="Disordered" evidence="8">
    <location>
        <begin position="611"/>
        <end position="664"/>
    </location>
</feature>
<feature type="transmembrane region" description="Helical" evidence="7">
    <location>
        <begin position="217"/>
        <end position="240"/>
    </location>
</feature>
<name>A0AAW0RXL0_9HYPO</name>
<sequence length="1168" mass="129927">MAAAVVRRAPYKDTLQPALHRRFAATATLLLAVAYIEALALASWTSFLWSWFPLGPTGIRTAIIFTCGLAILVLRIAHYHVGVRTESGAQTLKASLFQLRSYETFVWYALSSTLFCPVYLWSLNDSAGLRWITYFSGDRARLNERPIFLACYMGTCAVMQTIVHYQFDIDRLVVASEPKAEDAKPKTSGFLTGSPQKIMQQFPTLFAGCIKQATSSLVMAIVLYYALIRSFTWSWALMLFRPFYNLPRTNIVPNSWPTDLFLMVRCVWAGALLNAIWAAGNTGFSILMAKAPLKNGKPLTTESKDPNGSLLSGLKSKKDSIQCFAMWELAIIARDFDVQRKAIYADIDRKDGPMWSQVYLICMTVIRSIEERVDAYGKPILPAVPVTAPEAPKQRGSAPLRQDEIFTKGNASRGGVDKTWDKFARSPGSSPIAELSPIAKKTWRQTRDRMLTKEQQEAVSKESIQSYIDQAASRLLKLEWISSIFRRDFGTEFAAVVLGQPYAEPTVYVHATQALCQLAIHSLAEDQFGNVHRDVPSIIRALTAIIRKVEALKALFPIHWTDSSRRRESPEVDQVLDAMRLGLEQVVAKFEPFSGDLRLTLTDLRLAKEVMTKSQPASEPEAIKETKESKDARAKRTDLSKSRPITQRKAEPAVRQRLEQRRPEMQQARCMNDTGIGFGRHYSPRAKYHDYAHPIILAPLHSSLPAMQRRRIFQRILYRSVYILFYLILIGLLLITPGDVIQRSVGNHERYNIIVLALVYAATLLIVGFVYATRLYVNKTALAAIPKLWIPIDRGDVKERVYKMICAGLNRSAAVAFLSRPRDRSLADETSSRENLFAQPSLPMKTARTIGLELGVVLPARGTNWVDIEQPGWSSPNSQDLPNLQYSTVLAELPNLIEAKALTLAPSAMLGAEQQPALDQDMVALLQRDPTMSLRTYLDTLAELGMLDTDEQTADFLTQYEYARFSTRPLTNSEFRSLMHLFAELLRTMRAPDLGDATPTAQRRSPESAHDSDAPLGSRPTTTPPRSRSTSRSIRSDASSGSAGMLAPSAGGGGRLPLPRRNSSFHAWSQYATAPNTPGSRRTGVESGVLRRTSNRSSSSSSSSNVATTTGHGTSKMLKQGPLLTQQRSSTSLRSSASESSRSVIRLATREDASALPYVLSLRPTMDQ</sequence>
<comment type="similarity">
    <text evidence="2 7">Belongs to the DLT1 family.</text>
</comment>
<evidence type="ECO:0000256" key="6">
    <source>
        <dbReference type="ARBA" id="ARBA00023136"/>
    </source>
</evidence>
<keyword evidence="10" id="KW-1185">Reference proteome</keyword>
<dbReference type="GO" id="GO:0016020">
    <property type="term" value="C:membrane"/>
    <property type="evidence" value="ECO:0007669"/>
    <property type="project" value="UniProtKB-SubCell"/>
</dbReference>
<evidence type="ECO:0000313" key="10">
    <source>
        <dbReference type="Proteomes" id="UP001397290"/>
    </source>
</evidence>
<evidence type="ECO:0000256" key="8">
    <source>
        <dbReference type="SAM" id="MobiDB-lite"/>
    </source>
</evidence>
<dbReference type="PANTHER" id="PTHR40021:SF1">
    <property type="entry name" value="DEFECT AT LOW TEMPERATURE PROTEIN 1"/>
    <property type="match status" value="1"/>
</dbReference>
<keyword evidence="6 7" id="KW-0472">Membrane</keyword>
<feature type="region of interest" description="Disordered" evidence="8">
    <location>
        <begin position="993"/>
        <end position="1148"/>
    </location>
</feature>